<feature type="domain" description="Peptidase M13 N-terminal" evidence="10">
    <location>
        <begin position="76"/>
        <end position="454"/>
    </location>
</feature>
<protein>
    <submittedName>
        <fullName evidence="11">Peptidase M13</fullName>
    </submittedName>
</protein>
<dbReference type="EMBL" id="NTJZ01000002">
    <property type="protein sequence ID" value="PDH34857.1"/>
    <property type="molecule type" value="Genomic_DNA"/>
</dbReference>
<dbReference type="PROSITE" id="PS51257">
    <property type="entry name" value="PROKAR_LIPOPROTEIN"/>
    <property type="match status" value="1"/>
</dbReference>
<dbReference type="InterPro" id="IPR042089">
    <property type="entry name" value="Peptidase_M13_dom_2"/>
</dbReference>
<gene>
    <name evidence="11" type="ORF">CNF02_02195</name>
</gene>
<dbReference type="InterPro" id="IPR018497">
    <property type="entry name" value="Peptidase_M13_C"/>
</dbReference>
<evidence type="ECO:0000256" key="8">
    <source>
        <dbReference type="SAM" id="SignalP"/>
    </source>
</evidence>
<dbReference type="Pfam" id="PF05649">
    <property type="entry name" value="Peptidase_M13_N"/>
    <property type="match status" value="1"/>
</dbReference>
<evidence type="ECO:0000256" key="6">
    <source>
        <dbReference type="ARBA" id="ARBA00022833"/>
    </source>
</evidence>
<keyword evidence="5" id="KW-0378">Hydrolase</keyword>
<feature type="signal peptide" evidence="8">
    <location>
        <begin position="1"/>
        <end position="22"/>
    </location>
</feature>
<dbReference type="PANTHER" id="PTHR11733">
    <property type="entry name" value="ZINC METALLOPROTEASE FAMILY M13 NEPRILYSIN-RELATED"/>
    <property type="match status" value="1"/>
</dbReference>
<dbReference type="InterPro" id="IPR024079">
    <property type="entry name" value="MetalloPept_cat_dom_sf"/>
</dbReference>
<dbReference type="AlphaFoldDB" id="A0A2A5WF38"/>
<evidence type="ECO:0000256" key="4">
    <source>
        <dbReference type="ARBA" id="ARBA00022723"/>
    </source>
</evidence>
<feature type="domain" description="Peptidase M13 C-terminal" evidence="9">
    <location>
        <begin position="506"/>
        <end position="707"/>
    </location>
</feature>
<dbReference type="PROSITE" id="PS51885">
    <property type="entry name" value="NEPRILYSIN"/>
    <property type="match status" value="1"/>
</dbReference>
<evidence type="ECO:0000313" key="12">
    <source>
        <dbReference type="Proteomes" id="UP000219329"/>
    </source>
</evidence>
<evidence type="ECO:0000259" key="9">
    <source>
        <dbReference type="Pfam" id="PF01431"/>
    </source>
</evidence>
<evidence type="ECO:0000259" key="10">
    <source>
        <dbReference type="Pfam" id="PF05649"/>
    </source>
</evidence>
<evidence type="ECO:0000256" key="1">
    <source>
        <dbReference type="ARBA" id="ARBA00001947"/>
    </source>
</evidence>
<reference evidence="11 12" key="1">
    <citation type="submission" date="2017-08" db="EMBL/GenBank/DDBJ databases">
        <title>Fine stratification of microbial communities through a metagenomic profile of the photic zone.</title>
        <authorList>
            <person name="Haro-Moreno J.M."/>
            <person name="Lopez-Perez M."/>
            <person name="De La Torre J."/>
            <person name="Picazo A."/>
            <person name="Camacho A."/>
            <person name="Rodriguez-Valera F."/>
        </authorList>
    </citation>
    <scope>NUCLEOTIDE SEQUENCE [LARGE SCALE GENOMIC DNA]</scope>
    <source>
        <strain evidence="11">MED-G28</strain>
    </source>
</reference>
<evidence type="ECO:0000256" key="3">
    <source>
        <dbReference type="ARBA" id="ARBA00022670"/>
    </source>
</evidence>
<dbReference type="Proteomes" id="UP000219329">
    <property type="component" value="Unassembled WGS sequence"/>
</dbReference>
<evidence type="ECO:0000256" key="5">
    <source>
        <dbReference type="ARBA" id="ARBA00022801"/>
    </source>
</evidence>
<proteinExistence type="inferred from homology"/>
<dbReference type="GO" id="GO:0046872">
    <property type="term" value="F:metal ion binding"/>
    <property type="evidence" value="ECO:0007669"/>
    <property type="project" value="UniProtKB-KW"/>
</dbReference>
<accession>A0A2A5WF38</accession>
<comment type="cofactor">
    <cofactor evidence="1">
        <name>Zn(2+)</name>
        <dbReference type="ChEBI" id="CHEBI:29105"/>
    </cofactor>
</comment>
<keyword evidence="6" id="KW-0862">Zinc</keyword>
<dbReference type="GO" id="GO:0005886">
    <property type="term" value="C:plasma membrane"/>
    <property type="evidence" value="ECO:0007669"/>
    <property type="project" value="TreeGrafter"/>
</dbReference>
<evidence type="ECO:0000256" key="7">
    <source>
        <dbReference type="ARBA" id="ARBA00023049"/>
    </source>
</evidence>
<comment type="caution">
    <text evidence="11">The sequence shown here is derived from an EMBL/GenBank/DDBJ whole genome shotgun (WGS) entry which is preliminary data.</text>
</comment>
<dbReference type="PANTHER" id="PTHR11733:SF167">
    <property type="entry name" value="FI17812P1-RELATED"/>
    <property type="match status" value="1"/>
</dbReference>
<dbReference type="InterPro" id="IPR000718">
    <property type="entry name" value="Peptidase_M13"/>
</dbReference>
<organism evidence="11 12">
    <name type="scientific">OM182 bacterium MED-G28</name>
    <dbReference type="NCBI Taxonomy" id="1986256"/>
    <lineage>
        <taxon>Bacteria</taxon>
        <taxon>Pseudomonadati</taxon>
        <taxon>Pseudomonadota</taxon>
        <taxon>Gammaproteobacteria</taxon>
        <taxon>OMG group</taxon>
        <taxon>OM182 clade</taxon>
    </lineage>
</organism>
<sequence>MASSAAKFSRALCLSVAGFLSACSSDETNVAPTTSSTGNEAIASIQNPAASLEAESPELGSFGIDLSHQDPNTQAGDDFFRYANGKWLDTFELPASRSNYGSFTVLGDRSNQRVRDIIDDLTNIEPADDSIEQKISDYYLSYMNTEALNDLGISPLLPGLSTLDAIDTIEELIQGFGRALIDNTATPFGFYVGADRSDPDKHQLVLSVGGIGLPDRDYYIVNTEQYENVRLEYVAHIARVLDLAGIENTQAKAEAVLNLETQIAQHTWPRDQRRNRDLTYNPMSYEDFKSQFQGLDWDSYFAAAGITDLEDLNVSYPSAMSPIIELVNTVAVDDWKNFMTYRFIVDSAAVLSEEIDREQFNFYSTVLNGVPEQRERWERGVARVGALNSLGEAVGQVYVERHFPESAKQQMEELVENLRAAVAQSIDEIDWMGAETKQEALKKLESFRPKIAYPDVWKDLSSIEISRDNLFENAQNIREFNYKDEIGRLGQPTNREEWGMTPQTVNAYYNSSFNEIVFPAGILQPPFFDPLADAAVNYGGIGAVIGHEMGHGFDDQGSKSDFAGVQRNWWTEEDRANFEVQTTALAAQYDQFEPVPGFFIDGNFTLGENIGDVGGLSLAFRAYKMSLNGEEAPVIDGLTGDQRFFLAWAQVWQRKYRRDALIQRLTSDPHSPSEFRVNGVVRNFDEWYEAFNVQPDEKLYLSPEERIRIW</sequence>
<keyword evidence="7" id="KW-0482">Metalloprotease</keyword>
<comment type="similarity">
    <text evidence="2">Belongs to the peptidase M13 family.</text>
</comment>
<dbReference type="GO" id="GO:0004222">
    <property type="term" value="F:metalloendopeptidase activity"/>
    <property type="evidence" value="ECO:0007669"/>
    <property type="project" value="InterPro"/>
</dbReference>
<dbReference type="Gene3D" id="1.10.1380.10">
    <property type="entry name" value="Neutral endopeptidase , domain2"/>
    <property type="match status" value="1"/>
</dbReference>
<dbReference type="CDD" id="cd08662">
    <property type="entry name" value="M13"/>
    <property type="match status" value="1"/>
</dbReference>
<keyword evidence="4" id="KW-0479">Metal-binding</keyword>
<name>A0A2A5WF38_9GAMM</name>
<dbReference type="GO" id="GO:0016485">
    <property type="term" value="P:protein processing"/>
    <property type="evidence" value="ECO:0007669"/>
    <property type="project" value="TreeGrafter"/>
</dbReference>
<dbReference type="PRINTS" id="PR00786">
    <property type="entry name" value="NEPRILYSIN"/>
</dbReference>
<dbReference type="SUPFAM" id="SSF55486">
    <property type="entry name" value="Metalloproteases ('zincins'), catalytic domain"/>
    <property type="match status" value="1"/>
</dbReference>
<evidence type="ECO:0000256" key="2">
    <source>
        <dbReference type="ARBA" id="ARBA00007357"/>
    </source>
</evidence>
<dbReference type="InterPro" id="IPR008753">
    <property type="entry name" value="Peptidase_M13_N"/>
</dbReference>
<dbReference type="Gene3D" id="3.40.390.10">
    <property type="entry name" value="Collagenase (Catalytic Domain)"/>
    <property type="match status" value="1"/>
</dbReference>
<dbReference type="Pfam" id="PF01431">
    <property type="entry name" value="Peptidase_M13"/>
    <property type="match status" value="1"/>
</dbReference>
<keyword evidence="8" id="KW-0732">Signal</keyword>
<feature type="chain" id="PRO_5012834100" evidence="8">
    <location>
        <begin position="23"/>
        <end position="710"/>
    </location>
</feature>
<evidence type="ECO:0000313" key="11">
    <source>
        <dbReference type="EMBL" id="PDH34857.1"/>
    </source>
</evidence>
<keyword evidence="3" id="KW-0645">Protease</keyword>